<feature type="region of interest" description="Disordered" evidence="1">
    <location>
        <begin position="31"/>
        <end position="59"/>
    </location>
</feature>
<evidence type="ECO:0000256" key="1">
    <source>
        <dbReference type="SAM" id="MobiDB-lite"/>
    </source>
</evidence>
<accession>A0A2C6ME26</accession>
<reference evidence="3 4" key="1">
    <citation type="submission" date="2013-09" db="EMBL/GenBank/DDBJ databases">
        <title>Biodegradation of hydrocarbons in the deep terrestrial subsurface : characterization of a microbial consortium composed of two Desulfotomaculum species originating from a deep geological formation.</title>
        <authorList>
            <person name="Aullo T."/>
            <person name="Berlendis S."/>
            <person name="Lascourreges J.-F."/>
            <person name="Dessort D."/>
            <person name="Saint-Laurent S."/>
            <person name="Schraauwers B."/>
            <person name="Mas J."/>
            <person name="Magot M."/>
            <person name="Ranchou-Peyruse A."/>
        </authorList>
    </citation>
    <scope>NUCLEOTIDE SEQUENCE [LARGE SCALE GENOMIC DNA]</scope>
    <source>
        <strain evidence="3 4">Bs107</strain>
    </source>
</reference>
<sequence length="206" mass="22278">MAGDRGSSYNAFTLFLIFILLYLSQKGTNASAYSETGQTKADQYQQPAKPAAVGLSDGDVAEYPQSTVIETDEEITDGQQETFVQQPEVVEKTEKPEETPVEEQQAVPEVLLEEPVEETPEPVEESTGDSISQVDEIMQTMPQEIVEGSVTEPEAGEPTANISDSEVNDEPVLGGQNNLFLKPTVMTGIHAKKQSPGPKVSIKFGS</sequence>
<dbReference type="OrthoDB" id="1787155at2"/>
<organism evidence="3 4">
    <name type="scientific">Desulforamulus profundi</name>
    <dbReference type="NCBI Taxonomy" id="1383067"/>
    <lineage>
        <taxon>Bacteria</taxon>
        <taxon>Bacillati</taxon>
        <taxon>Bacillota</taxon>
        <taxon>Clostridia</taxon>
        <taxon>Eubacteriales</taxon>
        <taxon>Peptococcaceae</taxon>
        <taxon>Desulforamulus</taxon>
    </lineage>
</organism>
<proteinExistence type="predicted"/>
<evidence type="ECO:0000313" key="3">
    <source>
        <dbReference type="EMBL" id="PHJ38378.1"/>
    </source>
</evidence>
<keyword evidence="4" id="KW-1185">Reference proteome</keyword>
<evidence type="ECO:0000256" key="2">
    <source>
        <dbReference type="SAM" id="Phobius"/>
    </source>
</evidence>
<dbReference type="RefSeq" id="WP_099083133.1">
    <property type="nucleotide sequence ID" value="NZ_AWQQ01000054.1"/>
</dbReference>
<dbReference type="Proteomes" id="UP000222564">
    <property type="component" value="Unassembled WGS sequence"/>
</dbReference>
<feature type="compositionally biased region" description="Basic and acidic residues" evidence="1">
    <location>
        <begin position="89"/>
        <end position="98"/>
    </location>
</feature>
<keyword evidence="2" id="KW-0472">Membrane</keyword>
<keyword evidence="2" id="KW-0812">Transmembrane</keyword>
<comment type="caution">
    <text evidence="3">The sequence shown here is derived from an EMBL/GenBank/DDBJ whole genome shotgun (WGS) entry which is preliminary data.</text>
</comment>
<protein>
    <submittedName>
        <fullName evidence="3">Uncharacterized protein</fullName>
    </submittedName>
</protein>
<feature type="region of interest" description="Disordered" evidence="1">
    <location>
        <begin position="73"/>
        <end position="131"/>
    </location>
</feature>
<dbReference type="EMBL" id="AWQQ01000054">
    <property type="protein sequence ID" value="PHJ38378.1"/>
    <property type="molecule type" value="Genomic_DNA"/>
</dbReference>
<name>A0A2C6ME26_9FIRM</name>
<feature type="compositionally biased region" description="Polar residues" evidence="1">
    <location>
        <begin position="31"/>
        <end position="46"/>
    </location>
</feature>
<gene>
    <name evidence="3" type="ORF">P378_11135</name>
</gene>
<feature type="compositionally biased region" description="Acidic residues" evidence="1">
    <location>
        <begin position="111"/>
        <end position="127"/>
    </location>
</feature>
<evidence type="ECO:0000313" key="4">
    <source>
        <dbReference type="Proteomes" id="UP000222564"/>
    </source>
</evidence>
<feature type="region of interest" description="Disordered" evidence="1">
    <location>
        <begin position="151"/>
        <end position="176"/>
    </location>
</feature>
<keyword evidence="2" id="KW-1133">Transmembrane helix</keyword>
<feature type="transmembrane region" description="Helical" evidence="2">
    <location>
        <begin position="6"/>
        <end position="23"/>
    </location>
</feature>
<dbReference type="AlphaFoldDB" id="A0A2C6ME26"/>